<evidence type="ECO:0000313" key="3">
    <source>
        <dbReference type="Proteomes" id="UP000230167"/>
    </source>
</evidence>
<dbReference type="AlphaFoldDB" id="A0A2J0U533"/>
<dbReference type="Proteomes" id="UP000230167">
    <property type="component" value="Unassembled WGS sequence"/>
</dbReference>
<dbReference type="Pfam" id="PF13827">
    <property type="entry name" value="DUF4189"/>
    <property type="match status" value="1"/>
</dbReference>
<accession>A0A2J0U533</accession>
<organism evidence="2 3">
    <name type="scientific">Stenotrophomonas maltophilia</name>
    <name type="common">Pseudomonas maltophilia</name>
    <name type="synonym">Xanthomonas maltophilia</name>
    <dbReference type="NCBI Taxonomy" id="40324"/>
    <lineage>
        <taxon>Bacteria</taxon>
        <taxon>Pseudomonadati</taxon>
        <taxon>Pseudomonadota</taxon>
        <taxon>Gammaproteobacteria</taxon>
        <taxon>Lysobacterales</taxon>
        <taxon>Lysobacteraceae</taxon>
        <taxon>Stenotrophomonas</taxon>
        <taxon>Stenotrophomonas maltophilia group</taxon>
    </lineage>
</organism>
<evidence type="ECO:0000259" key="1">
    <source>
        <dbReference type="Pfam" id="PF13827"/>
    </source>
</evidence>
<name>A0A2J0U533_STEMA</name>
<sequence length="160" mass="15914">MAALSVVAGPVLAEGRCSPGQYPIGDDRAPGCAPIPAGGGGAESGPRPTGRWIKTWGALSSSASGDAGVSMGKFSKSDAQKDALAQCAQWGASDCRIDLAFKNTCVAAATAGGGRGTKIHTGADVGVAQARALKDCQVTGVGGACKVVYSGCTEPYFKAY</sequence>
<dbReference type="OrthoDB" id="5998174at2"/>
<evidence type="ECO:0000313" key="2">
    <source>
        <dbReference type="EMBL" id="PJL24072.1"/>
    </source>
</evidence>
<dbReference type="EMBL" id="NEQV01000009">
    <property type="protein sequence ID" value="PJL24072.1"/>
    <property type="molecule type" value="Genomic_DNA"/>
</dbReference>
<comment type="caution">
    <text evidence="2">The sequence shown here is derived from an EMBL/GenBank/DDBJ whole genome shotgun (WGS) entry which is preliminary data.</text>
</comment>
<reference evidence="2 3" key="1">
    <citation type="journal article" date="2017" name="Front. Microbiol.">
        <title>Double-Face Meets the Bacterial World: The Opportunistic Pathogen Stenotrophomonas maltophilia.</title>
        <authorList>
            <person name="Lira F."/>
            <person name="Berg G."/>
            <person name="Martinez J.L."/>
        </authorList>
    </citation>
    <scope>NUCLEOTIDE SEQUENCE [LARGE SCALE GENOMIC DNA]</scope>
    <source>
        <strain evidence="2 3">EA1</strain>
    </source>
</reference>
<proteinExistence type="predicted"/>
<feature type="domain" description="DUF4189" evidence="1">
    <location>
        <begin position="56"/>
        <end position="152"/>
    </location>
</feature>
<gene>
    <name evidence="2" type="ORF">B9Y64_20815</name>
</gene>
<protein>
    <recommendedName>
        <fullName evidence="1">DUF4189 domain-containing protein</fullName>
    </recommendedName>
</protein>
<dbReference type="InterPro" id="IPR025240">
    <property type="entry name" value="DUF4189"/>
</dbReference>